<dbReference type="Proteomes" id="UP001056778">
    <property type="component" value="Chromosome 8"/>
</dbReference>
<accession>A0ACB9SVA3</accession>
<sequence>MSLHTDDQSQLFKVTERLFDKCQIFTKCTSVAEGYLDESISNKRATATRILNPTDYSSYTTNPSPGCSATENRVEAATTATINTDTEMNNSTKYCKQLMQNCSVNNYTFSITVNKKKIKQSETGIKVRPKPKGKCVSCCPTGPADIQLQLFSKFQRETPVLLPPVKEKTGNYENLKRASTIIIYIHGFMEITDLGSANNIKNAYLSRADDYAVIIVDWSELVSFPWYFQAVNNIESVAKLLVTFLETYTDAGTINIGNIHMIGFSLGAHVAGHVGQLLRKGLKIRRITALDPALPGFKSEKKRKLSKSAAEFVDVIHTDGGNFGNIEAVGHVDFYPNGVSCSHNRAHKFFVNSIISPYDFPAVKCLIARNQTKVCNESDTAYMGIAAYFK</sequence>
<protein>
    <submittedName>
        <fullName evidence="1">Lipase</fullName>
    </submittedName>
</protein>
<dbReference type="EMBL" id="CM043022">
    <property type="protein sequence ID" value="KAI4457190.1"/>
    <property type="molecule type" value="Genomic_DNA"/>
</dbReference>
<evidence type="ECO:0000313" key="1">
    <source>
        <dbReference type="EMBL" id="KAI4457190.1"/>
    </source>
</evidence>
<organism evidence="1 2">
    <name type="scientific">Holotrichia oblita</name>
    <name type="common">Chafer beetle</name>
    <dbReference type="NCBI Taxonomy" id="644536"/>
    <lineage>
        <taxon>Eukaryota</taxon>
        <taxon>Metazoa</taxon>
        <taxon>Ecdysozoa</taxon>
        <taxon>Arthropoda</taxon>
        <taxon>Hexapoda</taxon>
        <taxon>Insecta</taxon>
        <taxon>Pterygota</taxon>
        <taxon>Neoptera</taxon>
        <taxon>Endopterygota</taxon>
        <taxon>Coleoptera</taxon>
        <taxon>Polyphaga</taxon>
        <taxon>Scarabaeiformia</taxon>
        <taxon>Scarabaeidae</taxon>
        <taxon>Melolonthinae</taxon>
        <taxon>Holotrichia</taxon>
    </lineage>
</organism>
<keyword evidence="2" id="KW-1185">Reference proteome</keyword>
<comment type="caution">
    <text evidence="1">The sequence shown here is derived from an EMBL/GenBank/DDBJ whole genome shotgun (WGS) entry which is preliminary data.</text>
</comment>
<reference evidence="1" key="1">
    <citation type="submission" date="2022-04" db="EMBL/GenBank/DDBJ databases">
        <title>Chromosome-scale genome assembly of Holotrichia oblita Faldermann.</title>
        <authorList>
            <person name="Rongchong L."/>
        </authorList>
    </citation>
    <scope>NUCLEOTIDE SEQUENCE</scope>
    <source>
        <strain evidence="1">81SQS9</strain>
    </source>
</reference>
<proteinExistence type="predicted"/>
<name>A0ACB9SVA3_HOLOL</name>
<evidence type="ECO:0000313" key="2">
    <source>
        <dbReference type="Proteomes" id="UP001056778"/>
    </source>
</evidence>
<gene>
    <name evidence="1" type="ORF">MML48_8g00017914</name>
</gene>